<dbReference type="EMBL" id="JBIUYY010000002">
    <property type="protein sequence ID" value="MFJ2820422.1"/>
    <property type="molecule type" value="Genomic_DNA"/>
</dbReference>
<accession>A0ABW8ECQ5</accession>
<protein>
    <submittedName>
        <fullName evidence="3">SMI1/KNR4 family protein</fullName>
    </submittedName>
</protein>
<feature type="domain" description="Knr4/Smi1-like" evidence="2">
    <location>
        <begin position="13"/>
        <end position="182"/>
    </location>
</feature>
<name>A0ABW8ECQ5_STRT5</name>
<dbReference type="InterPro" id="IPR037883">
    <property type="entry name" value="Knr4/Smi1-like_sf"/>
</dbReference>
<proteinExistence type="predicted"/>
<sequence>MNRPPTSPPPPPPLTEAEVAEAERELGVSFPAEYRAHLVGVSAGEGMARLQRGERGWWWSGKEQTRPDLLPLPFPHPDSYAAAEAELDAREPQWEAFRDGPAAATAWNAWDAEYEEFQDRKTAGSVVLQEHGCGYATFLALSGPLAGTMWWDGRASHDLIIPLSLDHEAGGRPATFAEWLQHDSWDLLPDWGRPNRSFPAGDSIATPACH</sequence>
<gene>
    <name evidence="3" type="ORF">ACIO7M_04795</name>
</gene>
<feature type="compositionally biased region" description="Pro residues" evidence="1">
    <location>
        <begin position="1"/>
        <end position="14"/>
    </location>
</feature>
<dbReference type="RefSeq" id="WP_402377667.1">
    <property type="nucleotide sequence ID" value="NZ_JBIUYY010000002.1"/>
</dbReference>
<comment type="caution">
    <text evidence="3">The sequence shown here is derived from an EMBL/GenBank/DDBJ whole genome shotgun (WGS) entry which is preliminary data.</text>
</comment>
<evidence type="ECO:0000313" key="4">
    <source>
        <dbReference type="Proteomes" id="UP001617351"/>
    </source>
</evidence>
<dbReference type="Proteomes" id="UP001617351">
    <property type="component" value="Unassembled WGS sequence"/>
</dbReference>
<organism evidence="3 4">
    <name type="scientific">Streptomyces toxytricini</name>
    <name type="common">Actinomyces toxytricini</name>
    <dbReference type="NCBI Taxonomy" id="67369"/>
    <lineage>
        <taxon>Bacteria</taxon>
        <taxon>Bacillati</taxon>
        <taxon>Actinomycetota</taxon>
        <taxon>Actinomycetes</taxon>
        <taxon>Kitasatosporales</taxon>
        <taxon>Streptomycetaceae</taxon>
        <taxon>Streptomyces</taxon>
    </lineage>
</organism>
<keyword evidence="4" id="KW-1185">Reference proteome</keyword>
<dbReference type="InterPro" id="IPR018958">
    <property type="entry name" value="Knr4/Smi1-like_dom"/>
</dbReference>
<reference evidence="3 4" key="1">
    <citation type="submission" date="2024-10" db="EMBL/GenBank/DDBJ databases">
        <title>The Natural Products Discovery Center: Release of the First 8490 Sequenced Strains for Exploring Actinobacteria Biosynthetic Diversity.</title>
        <authorList>
            <person name="Kalkreuter E."/>
            <person name="Kautsar S.A."/>
            <person name="Yang D."/>
            <person name="Bader C.D."/>
            <person name="Teijaro C.N."/>
            <person name="Fluegel L."/>
            <person name="Davis C.M."/>
            <person name="Simpson J.R."/>
            <person name="Lauterbach L."/>
            <person name="Steele A.D."/>
            <person name="Gui C."/>
            <person name="Meng S."/>
            <person name="Li G."/>
            <person name="Viehrig K."/>
            <person name="Ye F."/>
            <person name="Su P."/>
            <person name="Kiefer A.F."/>
            <person name="Nichols A."/>
            <person name="Cepeda A.J."/>
            <person name="Yan W."/>
            <person name="Fan B."/>
            <person name="Jiang Y."/>
            <person name="Adhikari A."/>
            <person name="Zheng C.-J."/>
            <person name="Schuster L."/>
            <person name="Cowan T.M."/>
            <person name="Smanski M.J."/>
            <person name="Chevrette M.G."/>
            <person name="De Carvalho L.P.S."/>
            <person name="Shen B."/>
        </authorList>
    </citation>
    <scope>NUCLEOTIDE SEQUENCE [LARGE SCALE GENOMIC DNA]</scope>
    <source>
        <strain evidence="3 4">NPDC087220</strain>
    </source>
</reference>
<evidence type="ECO:0000256" key="1">
    <source>
        <dbReference type="SAM" id="MobiDB-lite"/>
    </source>
</evidence>
<evidence type="ECO:0000313" key="3">
    <source>
        <dbReference type="EMBL" id="MFJ2820422.1"/>
    </source>
</evidence>
<dbReference type="SUPFAM" id="SSF160631">
    <property type="entry name" value="SMI1/KNR4-like"/>
    <property type="match status" value="1"/>
</dbReference>
<evidence type="ECO:0000259" key="2">
    <source>
        <dbReference type="SMART" id="SM00860"/>
    </source>
</evidence>
<feature type="region of interest" description="Disordered" evidence="1">
    <location>
        <begin position="1"/>
        <end position="20"/>
    </location>
</feature>
<dbReference type="SMART" id="SM00860">
    <property type="entry name" value="SMI1_KNR4"/>
    <property type="match status" value="1"/>
</dbReference>